<evidence type="ECO:0000313" key="3">
    <source>
        <dbReference type="Proteomes" id="UP000610966"/>
    </source>
</evidence>
<organism evidence="2 3">
    <name type="scientific">Sphaerimonospora thailandensis</name>
    <dbReference type="NCBI Taxonomy" id="795644"/>
    <lineage>
        <taxon>Bacteria</taxon>
        <taxon>Bacillati</taxon>
        <taxon>Actinomycetota</taxon>
        <taxon>Actinomycetes</taxon>
        <taxon>Streptosporangiales</taxon>
        <taxon>Streptosporangiaceae</taxon>
        <taxon>Sphaerimonospora</taxon>
    </lineage>
</organism>
<feature type="region of interest" description="Disordered" evidence="1">
    <location>
        <begin position="24"/>
        <end position="84"/>
    </location>
</feature>
<dbReference type="AlphaFoldDB" id="A0A8J3R7L4"/>
<comment type="caution">
    <text evidence="2">The sequence shown here is derived from an EMBL/GenBank/DDBJ whole genome shotgun (WGS) entry which is preliminary data.</text>
</comment>
<evidence type="ECO:0000313" key="2">
    <source>
        <dbReference type="EMBL" id="GIH69315.1"/>
    </source>
</evidence>
<dbReference type="Proteomes" id="UP000610966">
    <property type="component" value="Unassembled WGS sequence"/>
</dbReference>
<evidence type="ECO:0000256" key="1">
    <source>
        <dbReference type="SAM" id="MobiDB-lite"/>
    </source>
</evidence>
<gene>
    <name evidence="2" type="ORF">Mth01_15680</name>
</gene>
<proteinExistence type="predicted"/>
<name>A0A8J3R7L4_9ACTN</name>
<keyword evidence="3" id="KW-1185">Reference proteome</keyword>
<protein>
    <submittedName>
        <fullName evidence="2">Uncharacterized protein</fullName>
    </submittedName>
</protein>
<feature type="compositionally biased region" description="Low complexity" evidence="1">
    <location>
        <begin position="41"/>
        <end position="51"/>
    </location>
</feature>
<accession>A0A8J3R7L4</accession>
<reference evidence="2" key="1">
    <citation type="submission" date="2021-01" db="EMBL/GenBank/DDBJ databases">
        <title>Whole genome shotgun sequence of Sphaerimonospora thailandensis NBRC 107569.</title>
        <authorList>
            <person name="Komaki H."/>
            <person name="Tamura T."/>
        </authorList>
    </citation>
    <scope>NUCLEOTIDE SEQUENCE</scope>
    <source>
        <strain evidence="2">NBRC 107569</strain>
    </source>
</reference>
<dbReference type="EMBL" id="BOOG01000013">
    <property type="protein sequence ID" value="GIH69315.1"/>
    <property type="molecule type" value="Genomic_DNA"/>
</dbReference>
<sequence length="97" mass="10137">MAGTTPICRTRYAARAAAATGIVRSAPARRPGGEADTTWDTIGSGSTPGSRTGRGRDLRALPLPLPGSRWSNVSDASERAAEADRSRLVLADLDESE</sequence>